<protein>
    <submittedName>
        <fullName evidence="1">Uncharacterized protein</fullName>
    </submittedName>
</protein>
<evidence type="ECO:0000313" key="1">
    <source>
        <dbReference type="EMBL" id="SVD70471.1"/>
    </source>
</evidence>
<accession>A0A382XJ62</accession>
<organism evidence="1">
    <name type="scientific">marine metagenome</name>
    <dbReference type="NCBI Taxonomy" id="408172"/>
    <lineage>
        <taxon>unclassified sequences</taxon>
        <taxon>metagenomes</taxon>
        <taxon>ecological metagenomes</taxon>
    </lineage>
</organism>
<feature type="non-terminal residue" evidence="1">
    <location>
        <position position="208"/>
    </location>
</feature>
<name>A0A382XJ62_9ZZZZ</name>
<gene>
    <name evidence="1" type="ORF">METZ01_LOCUS423325</name>
</gene>
<dbReference type="EMBL" id="UINC01167782">
    <property type="protein sequence ID" value="SVD70471.1"/>
    <property type="molecule type" value="Genomic_DNA"/>
</dbReference>
<reference evidence="1" key="1">
    <citation type="submission" date="2018-05" db="EMBL/GenBank/DDBJ databases">
        <authorList>
            <person name="Lanie J.A."/>
            <person name="Ng W.-L."/>
            <person name="Kazmierczak K.M."/>
            <person name="Andrzejewski T.M."/>
            <person name="Davidsen T.M."/>
            <person name="Wayne K.J."/>
            <person name="Tettelin H."/>
            <person name="Glass J.I."/>
            <person name="Rusch D."/>
            <person name="Podicherti R."/>
            <person name="Tsui H.-C.T."/>
            <person name="Winkler M.E."/>
        </authorList>
    </citation>
    <scope>NUCLEOTIDE SEQUENCE</scope>
</reference>
<proteinExistence type="predicted"/>
<dbReference type="AlphaFoldDB" id="A0A382XJ62"/>
<sequence>MAQINATLAINSHELLAGQMDFARTSSATRVNQIGHIETVGAGMIRFDHYSEPTLIGVHKGYLIEQASENTCLQSEDFSTTWTTDAAQFNNIGSVTANQTTFMSPEGGFTSDTLSAGSTTSGMVAVRQQGFTFTDTESYTVSVWAKKPAANGYDFLQISNGEEGNMIMPTTTFAQMFNLSTGAVAMGESSGAITGTEMVEYSGGWYRC</sequence>